<organism evidence="1 2">
    <name type="scientific">Lindgomyces ingoldianus</name>
    <dbReference type="NCBI Taxonomy" id="673940"/>
    <lineage>
        <taxon>Eukaryota</taxon>
        <taxon>Fungi</taxon>
        <taxon>Dikarya</taxon>
        <taxon>Ascomycota</taxon>
        <taxon>Pezizomycotina</taxon>
        <taxon>Dothideomycetes</taxon>
        <taxon>Pleosporomycetidae</taxon>
        <taxon>Pleosporales</taxon>
        <taxon>Lindgomycetaceae</taxon>
        <taxon>Lindgomyces</taxon>
    </lineage>
</organism>
<name>A0ACB6RBB4_9PLEO</name>
<evidence type="ECO:0000313" key="2">
    <source>
        <dbReference type="Proteomes" id="UP000799755"/>
    </source>
</evidence>
<sequence length="1896" mass="210488">MDGANNLNFNDLDFDLSFNTDYTQPAAQMTDQAFMKPNEDNTSSFFFAGDEGIDTSGGQFGVANTQQSFGSMNATDLFSFPHETGFGLQQNLSMDNTMASASAWNNQLSPAIDDFASTSTPVQSFGSLNQSQFSGSGNIHKRPLQLDTQDFPQPKRQERSGYADFSPFVPSASVTGSSWTVDTQPTPTSLNEIGLSDEAADVCATWFSKYGVLPGDRHIESLSQLTEESPTAIRHWFGQMLKQGMSGHDSAYKSQTRLSQQDQLTNTSTGWMDTASTAPCSNDTTTTTGQSAPRGGRKGCTPTDKHELLCRDPNKIYQCTRKCGKRYGRKCDWKRNEEEGYPSKSWQCSLCVSQGVEKVKPCFRRYHFSQHFRNIHPGLNSADYEEESVVHSDTSFPRKCGFCPHRFTSRQDRIDHIADHFKKGKNMLLWNDDEDDSNDSDNVDDDDDRHDSDAFDNNNNNSNHSNNPQDKDSQDRPGPKQNGSGNGGNQRGGRRQPPPSFSQFHLSEISDEVSHGQSSCGETANQHIKPHCSQTYSGTQGHIFSDGCAEGRSPPGAYTGERIHRNPKSTSSSFSSPSGSIPRRDEAADCHTDAMARDAVTRTVSKAMSPLPKITKPELGGLLQDLDDQTTQERPSTTNDTHWAYSKPEGSNSVSVSPNVTQPLEDVSSVSDSSSLGSSDMDLSSPADGIRPAERVGAVVEDESSSNASSSNDGHSFESTMPPPRVPRQSPESTDEKFKVTPTFCDLIQGYCGDMAPWTEDLHHDLQPDEPGLPASSLSSTFGCMQPFREPFNEESKEKGICPNPECGRVFKHLKTHMLAHQNERPEKCPIATCEYHFKGFARKYDENRHTLTHYKGTMVCGFCSATALTENSFTRTDVFKRHLTRVHDVKQNPTGSRKKSRSEKPGNCSICTVKFANAQEFYEHLDDCVTRVVLKDNLEMHTQQIKESAVVIGTGQSLQNPEDFFNALMSRTDTHKDVSYIETHGNGTPAGSGIGITSVTDVFAPRRSRHRFHQTHHLGATKAKIGHSSATEGISSLLEVIMMMNARTANVTSKHVTDENDLEKAQEGVLLDHYSATLLQDSSLSDGSEMDVMQDPLLETTCQATEHFGYASDQTSSGKSDWHEINPPTLDMYHTSQSFLSVKLLGTGGFSTVDEVVHRETNLRVSRKTLKNREHSALEELKKEVDVLQKLRHPHIIRFLGAYSKGDKVSILLSPVAETTLALWIDKSMTEKPAGLTEVILKMYGCLASTIRYLHEQRPVIKHMDIKPQNILVMHGDSGIPHIVLSDFGISSSEEDSSGPRSKPLTRQYCAPEVPETATRGQAADIWSLGCVFLEMASAILIQSNPKWQEFRQEFHGSDGKCYWQDVSRLHEYLSEFLDHATAPQETAALHTIKAMLSREPAERPNAARLTIIFTPSACCLKWPNEKVSFPGPLEELGTVEMLDCLAELQSCTGADHRHELGPFERAKSWLDECSHGHEACRRQTSDSKSLPTRLVDSQPRGPDGRTIRVVNSSEIEWESSRVEYVVLNHLWSQWDVTLSNDRLGSSQGEISREILPKAVNDAISAANRIGFRYIWADSLCVLQDSEEEKRRECAAMASVYRNAALTIVVDKVNQENAENDRSDSVNPVLRAALTLSDDIANTSLPLIDWYAPGFAWDTRAWSLQERLLSHRLLHLAGEQMYWECNSLKASETFPRGLPPLIWEKVHTKTTEAVPGLRRGCQLTKDGSTDKMKIKIHGLRGDAVSVKKEESVCFESVDLMPDVKSKIHENEDAKFDITKFEIDGNGKQDFKNGFKFDFDFRFSSSKSLVDVTSPYSIHENKTKEQKKFEKEKDIFGDVKAVKVEDVDIIEDVDGDVDMDMDMAYTDAEPTSGLIRDPGNGHPATSPSSGASAAYT</sequence>
<accession>A0ACB6RBB4</accession>
<reference evidence="1" key="1">
    <citation type="journal article" date="2020" name="Stud. Mycol.">
        <title>101 Dothideomycetes genomes: a test case for predicting lifestyles and emergence of pathogens.</title>
        <authorList>
            <person name="Haridas S."/>
            <person name="Albert R."/>
            <person name="Binder M."/>
            <person name="Bloem J."/>
            <person name="Labutti K."/>
            <person name="Salamov A."/>
            <person name="Andreopoulos B."/>
            <person name="Baker S."/>
            <person name="Barry K."/>
            <person name="Bills G."/>
            <person name="Bluhm B."/>
            <person name="Cannon C."/>
            <person name="Castanera R."/>
            <person name="Culley D."/>
            <person name="Daum C."/>
            <person name="Ezra D."/>
            <person name="Gonzalez J."/>
            <person name="Henrissat B."/>
            <person name="Kuo A."/>
            <person name="Liang C."/>
            <person name="Lipzen A."/>
            <person name="Lutzoni F."/>
            <person name="Magnuson J."/>
            <person name="Mondo S."/>
            <person name="Nolan M."/>
            <person name="Ohm R."/>
            <person name="Pangilinan J."/>
            <person name="Park H.-J."/>
            <person name="Ramirez L."/>
            <person name="Alfaro M."/>
            <person name="Sun H."/>
            <person name="Tritt A."/>
            <person name="Yoshinaga Y."/>
            <person name="Zwiers L.-H."/>
            <person name="Turgeon B."/>
            <person name="Goodwin S."/>
            <person name="Spatafora J."/>
            <person name="Crous P."/>
            <person name="Grigoriev I."/>
        </authorList>
    </citation>
    <scope>NUCLEOTIDE SEQUENCE</scope>
    <source>
        <strain evidence="1">ATCC 200398</strain>
    </source>
</reference>
<dbReference type="Proteomes" id="UP000799755">
    <property type="component" value="Unassembled WGS sequence"/>
</dbReference>
<protein>
    <submittedName>
        <fullName evidence="1">Uncharacterized protein</fullName>
    </submittedName>
</protein>
<gene>
    <name evidence="1" type="ORF">BDR25DRAFT_278823</name>
</gene>
<keyword evidence="2" id="KW-1185">Reference proteome</keyword>
<evidence type="ECO:0000313" key="1">
    <source>
        <dbReference type="EMBL" id="KAF2476048.1"/>
    </source>
</evidence>
<comment type="caution">
    <text evidence="1">The sequence shown here is derived from an EMBL/GenBank/DDBJ whole genome shotgun (WGS) entry which is preliminary data.</text>
</comment>
<proteinExistence type="predicted"/>
<dbReference type="EMBL" id="MU003495">
    <property type="protein sequence ID" value="KAF2476048.1"/>
    <property type="molecule type" value="Genomic_DNA"/>
</dbReference>